<dbReference type="Pfam" id="PF00484">
    <property type="entry name" value="Pro_CA"/>
    <property type="match status" value="1"/>
</dbReference>
<dbReference type="GO" id="GO:0015976">
    <property type="term" value="P:carbon utilization"/>
    <property type="evidence" value="ECO:0007669"/>
    <property type="project" value="InterPro"/>
</dbReference>
<dbReference type="InterPro" id="IPR001765">
    <property type="entry name" value="Carbonic_anhydrase"/>
</dbReference>
<keyword evidence="6 10" id="KW-0456">Lyase</keyword>
<dbReference type="PANTHER" id="PTHR11002">
    <property type="entry name" value="CARBONIC ANHYDRASE"/>
    <property type="match status" value="1"/>
</dbReference>
<dbReference type="EC" id="4.2.1.1" evidence="2 10"/>
<reference evidence="11" key="1">
    <citation type="submission" date="2021-01" db="EMBL/GenBank/DDBJ databases">
        <authorList>
            <person name="Corre E."/>
            <person name="Pelletier E."/>
            <person name="Niang G."/>
            <person name="Scheremetjew M."/>
            <person name="Finn R."/>
            <person name="Kale V."/>
            <person name="Holt S."/>
            <person name="Cochrane G."/>
            <person name="Meng A."/>
            <person name="Brown T."/>
            <person name="Cohen L."/>
        </authorList>
    </citation>
    <scope>NUCLEOTIDE SEQUENCE</scope>
    <source>
        <strain evidence="11">CCMP3107</strain>
    </source>
</reference>
<dbReference type="Gene3D" id="3.40.1050.10">
    <property type="entry name" value="Carbonic anhydrase"/>
    <property type="match status" value="1"/>
</dbReference>
<dbReference type="SMART" id="SM00947">
    <property type="entry name" value="Pro_CA"/>
    <property type="match status" value="1"/>
</dbReference>
<sequence length="251" mass="28623">MQFLRQATRLAPRLAPQLKPTVSVGSKRYIQGIFDKPSFEQLFENNRKWVAEQKKNDPDYFKNLAKGQSPKYLFIGCADSRIPAQEVLGLKCGELFVHRNVANLVVNGDMNLLAVLQYSVEVLKVEDIIVCGHYECGGIKAACANHDHGLVEHWLRNIRDINRLHAEELEAIECEEARHRRLVELNVQEQCINLYANPIVQKAQLATSLPRIHGFVYDIAEGLVKELPIDFKAEISKIKQHYSLYNFKADA</sequence>
<accession>A0A6S9IM72</accession>
<comment type="catalytic activity">
    <reaction evidence="8 10">
        <text>hydrogencarbonate + H(+) = CO2 + H2O</text>
        <dbReference type="Rhea" id="RHEA:10748"/>
        <dbReference type="ChEBI" id="CHEBI:15377"/>
        <dbReference type="ChEBI" id="CHEBI:15378"/>
        <dbReference type="ChEBI" id="CHEBI:16526"/>
        <dbReference type="ChEBI" id="CHEBI:17544"/>
        <dbReference type="EC" id="4.2.1.1"/>
    </reaction>
</comment>
<evidence type="ECO:0000256" key="7">
    <source>
        <dbReference type="ARBA" id="ARBA00031969"/>
    </source>
</evidence>
<evidence type="ECO:0000313" key="11">
    <source>
        <dbReference type="EMBL" id="CAE0641697.1"/>
    </source>
</evidence>
<evidence type="ECO:0000256" key="9">
    <source>
        <dbReference type="PIRSR" id="PIRSR601765-1"/>
    </source>
</evidence>
<feature type="binding site" evidence="9">
    <location>
        <position position="136"/>
    </location>
    <ligand>
        <name>Zn(2+)</name>
        <dbReference type="ChEBI" id="CHEBI:29105"/>
    </ligand>
</feature>
<keyword evidence="5 9" id="KW-0862">Zinc</keyword>
<dbReference type="PROSITE" id="PS00704">
    <property type="entry name" value="PROK_CO2_ANHYDRASE_1"/>
    <property type="match status" value="1"/>
</dbReference>
<gene>
    <name evidence="11" type="ORF">HAKA00212_LOCUS20525</name>
</gene>
<keyword evidence="4 9" id="KW-0479">Metal-binding</keyword>
<dbReference type="CDD" id="cd00883">
    <property type="entry name" value="beta_CA_cladeA"/>
    <property type="match status" value="1"/>
</dbReference>
<dbReference type="SUPFAM" id="SSF53056">
    <property type="entry name" value="beta-carbonic anhydrase, cab"/>
    <property type="match status" value="1"/>
</dbReference>
<dbReference type="FunFam" id="3.40.1050.10:FF:000001">
    <property type="entry name" value="Carbonic anhydrase"/>
    <property type="match status" value="1"/>
</dbReference>
<dbReference type="PANTHER" id="PTHR11002:SF76">
    <property type="entry name" value="CARBONIC ANHYDRASE"/>
    <property type="match status" value="1"/>
</dbReference>
<dbReference type="GO" id="GO:0004089">
    <property type="term" value="F:carbonate dehydratase activity"/>
    <property type="evidence" value="ECO:0007669"/>
    <property type="project" value="UniProtKB-UniRule"/>
</dbReference>
<feature type="binding site" evidence="9">
    <location>
        <position position="79"/>
    </location>
    <ligand>
        <name>Zn(2+)</name>
        <dbReference type="ChEBI" id="CHEBI:29105"/>
    </ligand>
</feature>
<name>A0A6S9IM72_HETAK</name>
<evidence type="ECO:0000256" key="4">
    <source>
        <dbReference type="ARBA" id="ARBA00022723"/>
    </source>
</evidence>
<evidence type="ECO:0000256" key="1">
    <source>
        <dbReference type="ARBA" id="ARBA00006217"/>
    </source>
</evidence>
<dbReference type="AlphaFoldDB" id="A0A6S9IM72"/>
<evidence type="ECO:0000256" key="5">
    <source>
        <dbReference type="ARBA" id="ARBA00022833"/>
    </source>
</evidence>
<dbReference type="InterPro" id="IPR015892">
    <property type="entry name" value="Carbonic_anhydrase_CS"/>
</dbReference>
<organism evidence="11">
    <name type="scientific">Heterosigma akashiwo</name>
    <name type="common">Chromophytic alga</name>
    <name type="synonym">Heterosigma carterae</name>
    <dbReference type="NCBI Taxonomy" id="2829"/>
    <lineage>
        <taxon>Eukaryota</taxon>
        <taxon>Sar</taxon>
        <taxon>Stramenopiles</taxon>
        <taxon>Ochrophyta</taxon>
        <taxon>Raphidophyceae</taxon>
        <taxon>Chattonellales</taxon>
        <taxon>Chattonellaceae</taxon>
        <taxon>Heterosigma</taxon>
    </lineage>
</organism>
<dbReference type="InterPro" id="IPR036874">
    <property type="entry name" value="Carbonic_anhydrase_sf"/>
</dbReference>
<evidence type="ECO:0000256" key="2">
    <source>
        <dbReference type="ARBA" id="ARBA00012925"/>
    </source>
</evidence>
<evidence type="ECO:0000256" key="10">
    <source>
        <dbReference type="RuleBase" id="RU003956"/>
    </source>
</evidence>
<dbReference type="GO" id="GO:0008270">
    <property type="term" value="F:zinc ion binding"/>
    <property type="evidence" value="ECO:0007669"/>
    <property type="project" value="UniProtKB-UniRule"/>
</dbReference>
<feature type="binding site" evidence="9">
    <location>
        <position position="77"/>
    </location>
    <ligand>
        <name>Zn(2+)</name>
        <dbReference type="ChEBI" id="CHEBI:29105"/>
    </ligand>
</feature>
<evidence type="ECO:0000256" key="6">
    <source>
        <dbReference type="ARBA" id="ARBA00023239"/>
    </source>
</evidence>
<evidence type="ECO:0000256" key="8">
    <source>
        <dbReference type="ARBA" id="ARBA00048348"/>
    </source>
</evidence>
<protein>
    <recommendedName>
        <fullName evidence="3 10">Carbonic anhydrase</fullName>
        <ecNumber evidence="2 10">4.2.1.1</ecNumber>
    </recommendedName>
    <alternativeName>
        <fullName evidence="7 10">Carbonate dehydratase</fullName>
    </alternativeName>
</protein>
<feature type="binding site" evidence="9">
    <location>
        <position position="133"/>
    </location>
    <ligand>
        <name>Zn(2+)</name>
        <dbReference type="ChEBI" id="CHEBI:29105"/>
    </ligand>
</feature>
<proteinExistence type="inferred from homology"/>
<comment type="cofactor">
    <cofactor evidence="9">
        <name>Zn(2+)</name>
        <dbReference type="ChEBI" id="CHEBI:29105"/>
    </cofactor>
    <text evidence="9">Binds 1 zinc ion per subunit.</text>
</comment>
<dbReference type="EMBL" id="HBIU01045624">
    <property type="protein sequence ID" value="CAE0641697.1"/>
    <property type="molecule type" value="Transcribed_RNA"/>
</dbReference>
<evidence type="ECO:0000256" key="3">
    <source>
        <dbReference type="ARBA" id="ARBA00014628"/>
    </source>
</evidence>
<comment type="similarity">
    <text evidence="1 10">Belongs to the beta-class carbonic anhydrase family.</text>
</comment>
<comment type="function">
    <text evidence="10">Reversible hydration of carbon dioxide.</text>
</comment>